<dbReference type="EMBL" id="HBHP01006643">
    <property type="protein sequence ID" value="CAD9752275.1"/>
    <property type="molecule type" value="Transcribed_RNA"/>
</dbReference>
<keyword evidence="2" id="KW-0442">Lipid degradation</keyword>
<feature type="transmembrane region" description="Helical" evidence="3">
    <location>
        <begin position="367"/>
        <end position="389"/>
    </location>
</feature>
<dbReference type="GO" id="GO:0005737">
    <property type="term" value="C:cytoplasm"/>
    <property type="evidence" value="ECO:0007669"/>
    <property type="project" value="TreeGrafter"/>
</dbReference>
<evidence type="ECO:0000256" key="3">
    <source>
        <dbReference type="SAM" id="Phobius"/>
    </source>
</evidence>
<dbReference type="GO" id="GO:0019433">
    <property type="term" value="P:triglyceride catabolic process"/>
    <property type="evidence" value="ECO:0007669"/>
    <property type="project" value="TreeGrafter"/>
</dbReference>
<dbReference type="Gene3D" id="3.40.1090.10">
    <property type="entry name" value="Cytosolic phospholipase A2 catalytic domain"/>
    <property type="match status" value="1"/>
</dbReference>
<accession>A0A7S2X7T1</accession>
<dbReference type="PROSITE" id="PS51635">
    <property type="entry name" value="PNPLA"/>
    <property type="match status" value="1"/>
</dbReference>
<keyword evidence="2" id="KW-0378">Hydrolase</keyword>
<dbReference type="InterPro" id="IPR016035">
    <property type="entry name" value="Acyl_Trfase/lysoPLipase"/>
</dbReference>
<protein>
    <recommendedName>
        <fullName evidence="4">PNPLA domain-containing protein</fullName>
    </recommendedName>
</protein>
<feature type="short sequence motif" description="GXSXG" evidence="2">
    <location>
        <begin position="133"/>
        <end position="137"/>
    </location>
</feature>
<keyword evidence="3" id="KW-0472">Membrane</keyword>
<dbReference type="InterPro" id="IPR033562">
    <property type="entry name" value="PLPL"/>
</dbReference>
<feature type="transmembrane region" description="Helical" evidence="3">
    <location>
        <begin position="55"/>
        <end position="75"/>
    </location>
</feature>
<keyword evidence="1 2" id="KW-0443">Lipid metabolism</keyword>
<comment type="caution">
    <text evidence="2">Lacks conserved residue(s) required for the propagation of feature annotation.</text>
</comment>
<reference evidence="5" key="1">
    <citation type="submission" date="2021-01" db="EMBL/GenBank/DDBJ databases">
        <authorList>
            <person name="Corre E."/>
            <person name="Pelletier E."/>
            <person name="Niang G."/>
            <person name="Scheremetjew M."/>
            <person name="Finn R."/>
            <person name="Kale V."/>
            <person name="Holt S."/>
            <person name="Cochrane G."/>
            <person name="Meng A."/>
            <person name="Brown T."/>
            <person name="Cohen L."/>
        </authorList>
    </citation>
    <scope>NUCLEOTIDE SEQUENCE</scope>
    <source>
        <strain evidence="5">CCMP622</strain>
    </source>
</reference>
<evidence type="ECO:0000259" key="4">
    <source>
        <dbReference type="PROSITE" id="PS51635"/>
    </source>
</evidence>
<keyword evidence="3" id="KW-0812">Transmembrane</keyword>
<keyword evidence="3" id="KW-1133">Transmembrane helix</keyword>
<dbReference type="SUPFAM" id="SSF52151">
    <property type="entry name" value="FabD/lysophospholipase-like"/>
    <property type="match status" value="1"/>
</dbReference>
<dbReference type="InterPro" id="IPR002641">
    <property type="entry name" value="PNPLA_dom"/>
</dbReference>
<feature type="domain" description="PNPLA" evidence="4">
    <location>
        <begin position="97"/>
        <end position="266"/>
    </location>
</feature>
<dbReference type="GO" id="GO:0055088">
    <property type="term" value="P:lipid homeostasis"/>
    <property type="evidence" value="ECO:0007669"/>
    <property type="project" value="TreeGrafter"/>
</dbReference>
<feature type="active site" description="Proton acceptor" evidence="2">
    <location>
        <position position="251"/>
    </location>
</feature>
<feature type="active site" description="Nucleophile" evidence="2">
    <location>
        <position position="135"/>
    </location>
</feature>
<evidence type="ECO:0000313" key="5">
    <source>
        <dbReference type="EMBL" id="CAD9752275.1"/>
    </source>
</evidence>
<dbReference type="PANTHER" id="PTHR12406">
    <property type="entry name" value="CALCIUM-INDEPENDENT PHOSPHOLIPASE A2 IPLA2 -RELATED"/>
    <property type="match status" value="1"/>
</dbReference>
<name>A0A7S2X7T1_9EUKA</name>
<dbReference type="GO" id="GO:0004806">
    <property type="term" value="F:triacylglycerol lipase activity"/>
    <property type="evidence" value="ECO:0007669"/>
    <property type="project" value="TreeGrafter"/>
</dbReference>
<dbReference type="GO" id="GO:0016020">
    <property type="term" value="C:membrane"/>
    <property type="evidence" value="ECO:0007669"/>
    <property type="project" value="TreeGrafter"/>
</dbReference>
<evidence type="ECO:0000256" key="2">
    <source>
        <dbReference type="PROSITE-ProRule" id="PRU01161"/>
    </source>
</evidence>
<dbReference type="AlphaFoldDB" id="A0A7S2X7T1"/>
<gene>
    <name evidence="5" type="ORF">LSP00402_LOCUS4118</name>
</gene>
<dbReference type="PANTHER" id="PTHR12406:SF7">
    <property type="entry name" value="PATATIN-LIKE PHOSPHOLIPASE DOMAIN-CONTAINING PROTEIN 4"/>
    <property type="match status" value="1"/>
</dbReference>
<evidence type="ECO:0000256" key="1">
    <source>
        <dbReference type="ARBA" id="ARBA00023098"/>
    </source>
</evidence>
<proteinExistence type="predicted"/>
<dbReference type="GO" id="GO:0005811">
    <property type="term" value="C:lipid droplet"/>
    <property type="evidence" value="ECO:0007669"/>
    <property type="project" value="TreeGrafter"/>
</dbReference>
<sequence>MSTTQAVTNLYSVLGLLGMKGHASWKPRVTEMHILSFVLQMMHSIYTLTYQTAPTTLAILQFAVMGNLLVLFTDFHHQEIKGLKKDRQQIKRRRLVFSFDSSGWFYVYHYGVAKYLQAHVLPHLQKEQTAFSGSSGGALVAASLCADLSIDELVKHVISCQPRCEFNPWQMLPCAEEAMHRFRRPDFYKSFSGRLSVLVTRIEFKLPFVMGEAVSDFRGVEDSIKMLRASCHVPLLGGVCPYKARGRWYYDGFFWPSFFVPWRQFDSRDTVMKVSAIGTLGAQITPSIMIPIWWMAFPPKEQVLWGMFQLGYADAARFFRTYPNYVEDHVEHHEQKSTSSRKKRSAHPEPEVGSDLIHVFEDEAYRAWLRLAAMVAGTWLTGLTLYALYADT</sequence>
<organism evidence="5">
    <name type="scientific">Lotharella oceanica</name>
    <dbReference type="NCBI Taxonomy" id="641309"/>
    <lineage>
        <taxon>Eukaryota</taxon>
        <taxon>Sar</taxon>
        <taxon>Rhizaria</taxon>
        <taxon>Cercozoa</taxon>
        <taxon>Chlorarachniophyceae</taxon>
        <taxon>Lotharella</taxon>
    </lineage>
</organism>